<dbReference type="Pfam" id="PF14364">
    <property type="entry name" value="DUF4408"/>
    <property type="match status" value="1"/>
</dbReference>
<proteinExistence type="predicted"/>
<keyword evidence="1" id="KW-1133">Transmembrane helix</keyword>
<dbReference type="InterPro" id="IPR025520">
    <property type="entry name" value="DUF4408"/>
</dbReference>
<gene>
    <name evidence="3" type="ORF">V5N11_033078</name>
</gene>
<feature type="transmembrane region" description="Helical" evidence="1">
    <location>
        <begin position="20"/>
        <end position="44"/>
    </location>
</feature>
<evidence type="ECO:0000256" key="1">
    <source>
        <dbReference type="SAM" id="Phobius"/>
    </source>
</evidence>
<reference evidence="3 4" key="1">
    <citation type="submission" date="2024-04" db="EMBL/GenBank/DDBJ databases">
        <title>Genome assembly C_amara_ONT_v2.</title>
        <authorList>
            <person name="Yant L."/>
            <person name="Moore C."/>
            <person name="Slenker M."/>
        </authorList>
    </citation>
    <scope>NUCLEOTIDE SEQUENCE [LARGE SCALE GENOMIC DNA]</scope>
    <source>
        <tissue evidence="3">Leaf</tissue>
    </source>
</reference>
<comment type="caution">
    <text evidence="3">The sequence shown here is derived from an EMBL/GenBank/DDBJ whole genome shotgun (WGS) entry which is preliminary data.</text>
</comment>
<evidence type="ECO:0000313" key="3">
    <source>
        <dbReference type="EMBL" id="KAL1218805.1"/>
    </source>
</evidence>
<keyword evidence="1" id="KW-0472">Membrane</keyword>
<dbReference type="AlphaFoldDB" id="A0ABD1BNM1"/>
<feature type="transmembrane region" description="Helical" evidence="1">
    <location>
        <begin position="50"/>
        <end position="80"/>
    </location>
</feature>
<dbReference type="PANTHER" id="PTHR35762">
    <property type="entry name" value="TRANSMEMBRANE PROTEIN"/>
    <property type="match status" value="1"/>
</dbReference>
<protein>
    <recommendedName>
        <fullName evidence="2">DUF4408 domain-containing protein</fullName>
    </recommendedName>
</protein>
<organism evidence="3 4">
    <name type="scientific">Cardamine amara subsp. amara</name>
    <dbReference type="NCBI Taxonomy" id="228776"/>
    <lineage>
        <taxon>Eukaryota</taxon>
        <taxon>Viridiplantae</taxon>
        <taxon>Streptophyta</taxon>
        <taxon>Embryophyta</taxon>
        <taxon>Tracheophyta</taxon>
        <taxon>Spermatophyta</taxon>
        <taxon>Magnoliopsida</taxon>
        <taxon>eudicotyledons</taxon>
        <taxon>Gunneridae</taxon>
        <taxon>Pentapetalae</taxon>
        <taxon>rosids</taxon>
        <taxon>malvids</taxon>
        <taxon>Brassicales</taxon>
        <taxon>Brassicaceae</taxon>
        <taxon>Cardamineae</taxon>
        <taxon>Cardamine</taxon>
    </lineage>
</organism>
<dbReference type="PANTHER" id="PTHR35762:SF2">
    <property type="entry name" value="TRANSMEMBRANE PROTEIN"/>
    <property type="match status" value="1"/>
</dbReference>
<keyword evidence="4" id="KW-1185">Reference proteome</keyword>
<name>A0ABD1BNM1_CARAN</name>
<keyword evidence="1" id="KW-0812">Transmembrane</keyword>
<evidence type="ECO:0000259" key="2">
    <source>
        <dbReference type="Pfam" id="PF14364"/>
    </source>
</evidence>
<evidence type="ECO:0000313" key="4">
    <source>
        <dbReference type="Proteomes" id="UP001558713"/>
    </source>
</evidence>
<feature type="domain" description="DUF4408" evidence="2">
    <location>
        <begin position="60"/>
        <end position="85"/>
    </location>
</feature>
<accession>A0ABD1BNM1</accession>
<dbReference type="EMBL" id="JBANAX010000198">
    <property type="protein sequence ID" value="KAL1218805.1"/>
    <property type="molecule type" value="Genomic_DNA"/>
</dbReference>
<dbReference type="Proteomes" id="UP001558713">
    <property type="component" value="Unassembled WGS sequence"/>
</dbReference>
<sequence>MQEIQCNNRPRTFKKPLLNFIDYVSLSFIVVVFCVLVIFCYFWLQASNSFFFFTIPRVITYILNPKVLFVLTNVIVITLIGESRFSRSRPSHPASELGKEYNMRSHSCGSCSHENMKMKIGYQKFLKENIDLPRLEEDKRGKLSPLQLDSLNQRADDLIARVNRQRRLEIGLLHSHIGHSRITY</sequence>